<comment type="caution">
    <text evidence="1">The sequence shown here is derived from an EMBL/GenBank/DDBJ whole genome shotgun (WGS) entry which is preliminary data.</text>
</comment>
<dbReference type="Gene3D" id="3.40.50.300">
    <property type="entry name" value="P-loop containing nucleotide triphosphate hydrolases"/>
    <property type="match status" value="1"/>
</dbReference>
<proteinExistence type="predicted"/>
<evidence type="ECO:0000313" key="1">
    <source>
        <dbReference type="EMBL" id="GFJ83573.1"/>
    </source>
</evidence>
<organism evidence="1 2">
    <name type="scientific">Phytohabitans houttuyneae</name>
    <dbReference type="NCBI Taxonomy" id="1076126"/>
    <lineage>
        <taxon>Bacteria</taxon>
        <taxon>Bacillati</taxon>
        <taxon>Actinomycetota</taxon>
        <taxon>Actinomycetes</taxon>
        <taxon>Micromonosporales</taxon>
        <taxon>Micromonosporaceae</taxon>
    </lineage>
</organism>
<gene>
    <name evidence="1" type="ORF">Phou_077530</name>
</gene>
<keyword evidence="2" id="KW-1185">Reference proteome</keyword>
<dbReference type="Pfam" id="PF13238">
    <property type="entry name" value="AAA_18"/>
    <property type="match status" value="1"/>
</dbReference>
<reference evidence="1 2" key="1">
    <citation type="submission" date="2020-03" db="EMBL/GenBank/DDBJ databases">
        <title>Whole genome shotgun sequence of Phytohabitans houttuyneae NBRC 108639.</title>
        <authorList>
            <person name="Komaki H."/>
            <person name="Tamura T."/>
        </authorList>
    </citation>
    <scope>NUCLEOTIDE SEQUENCE [LARGE SCALE GENOMIC DNA]</scope>
    <source>
        <strain evidence="1 2">NBRC 108639</strain>
    </source>
</reference>
<name>A0A6V8KEB8_9ACTN</name>
<evidence type="ECO:0000313" key="2">
    <source>
        <dbReference type="Proteomes" id="UP000482800"/>
    </source>
</evidence>
<evidence type="ECO:0008006" key="3">
    <source>
        <dbReference type="Google" id="ProtNLM"/>
    </source>
</evidence>
<sequence>MYRALLLTGVAGVGKSTVADAVGRALTTAGRVTAVVDTDMLAQFGPPPSGTRERGQFYDELKCANLAAVWANYKAVGARFIIVAAVIDSLALRKRYADSLADCQVCLVRLTANEDTIRRRLQERDTGSKLERRLRTRDAHRLEPTTIVVEDSTVANDRAVGDVAAEVLIRTGWPVQTGEHQP</sequence>
<protein>
    <recommendedName>
        <fullName evidence="3">Adenylyl-sulfate kinase</fullName>
    </recommendedName>
</protein>
<dbReference type="Proteomes" id="UP000482800">
    <property type="component" value="Unassembled WGS sequence"/>
</dbReference>
<accession>A0A6V8KEB8</accession>
<dbReference type="SUPFAM" id="SSF52540">
    <property type="entry name" value="P-loop containing nucleoside triphosphate hydrolases"/>
    <property type="match status" value="1"/>
</dbReference>
<reference evidence="1 2" key="2">
    <citation type="submission" date="2020-03" db="EMBL/GenBank/DDBJ databases">
        <authorList>
            <person name="Ichikawa N."/>
            <person name="Kimura A."/>
            <person name="Kitahashi Y."/>
            <person name="Uohara A."/>
        </authorList>
    </citation>
    <scope>NUCLEOTIDE SEQUENCE [LARGE SCALE GENOMIC DNA]</scope>
    <source>
        <strain evidence="1 2">NBRC 108639</strain>
    </source>
</reference>
<dbReference type="AlphaFoldDB" id="A0A6V8KEB8"/>
<dbReference type="InterPro" id="IPR027417">
    <property type="entry name" value="P-loop_NTPase"/>
</dbReference>
<dbReference type="EMBL" id="BLPF01000003">
    <property type="protein sequence ID" value="GFJ83573.1"/>
    <property type="molecule type" value="Genomic_DNA"/>
</dbReference>